<evidence type="ECO:0000256" key="2">
    <source>
        <dbReference type="ARBA" id="ARBA00023125"/>
    </source>
</evidence>
<protein>
    <recommendedName>
        <fullName evidence="6">HMG box domain-containing protein</fullName>
    </recommendedName>
</protein>
<dbReference type="AlphaFoldDB" id="A0AAV6T2N1"/>
<feature type="compositionally biased region" description="Polar residues" evidence="5">
    <location>
        <begin position="557"/>
        <end position="573"/>
    </location>
</feature>
<feature type="region of interest" description="Disordered" evidence="5">
    <location>
        <begin position="281"/>
        <end position="374"/>
    </location>
</feature>
<dbReference type="PANTHER" id="PTHR45781">
    <property type="entry name" value="AGAP000281-PA"/>
    <property type="match status" value="1"/>
</dbReference>
<dbReference type="CDD" id="cd21995">
    <property type="entry name" value="HMG-box_TOX-like"/>
    <property type="match status" value="1"/>
</dbReference>
<evidence type="ECO:0000256" key="3">
    <source>
        <dbReference type="ARBA" id="ARBA00023242"/>
    </source>
</evidence>
<dbReference type="InterPro" id="IPR009071">
    <property type="entry name" value="HMG_box_dom"/>
</dbReference>
<dbReference type="GO" id="GO:0005634">
    <property type="term" value="C:nucleus"/>
    <property type="evidence" value="ECO:0007669"/>
    <property type="project" value="UniProtKB-SubCell"/>
</dbReference>
<feature type="domain" description="HMG box" evidence="6">
    <location>
        <begin position="373"/>
        <end position="441"/>
    </location>
</feature>
<dbReference type="EMBL" id="JAGKHQ010000001">
    <property type="protein sequence ID" value="KAG7523588.1"/>
    <property type="molecule type" value="Genomic_DNA"/>
</dbReference>
<comment type="caution">
    <text evidence="7">The sequence shown here is derived from an EMBL/GenBank/DDBJ whole genome shotgun (WGS) entry which is preliminary data.</text>
</comment>
<evidence type="ECO:0000256" key="5">
    <source>
        <dbReference type="SAM" id="MobiDB-lite"/>
    </source>
</evidence>
<dbReference type="InterPro" id="IPR051365">
    <property type="entry name" value="TOX_HMG-box_domain"/>
</dbReference>
<feature type="compositionally biased region" description="Basic residues" evidence="5">
    <location>
        <begin position="358"/>
        <end position="368"/>
    </location>
</feature>
<organism evidence="7 8">
    <name type="scientific">Solea senegalensis</name>
    <name type="common">Senegalese sole</name>
    <dbReference type="NCBI Taxonomy" id="28829"/>
    <lineage>
        <taxon>Eukaryota</taxon>
        <taxon>Metazoa</taxon>
        <taxon>Chordata</taxon>
        <taxon>Craniata</taxon>
        <taxon>Vertebrata</taxon>
        <taxon>Euteleostomi</taxon>
        <taxon>Actinopterygii</taxon>
        <taxon>Neopterygii</taxon>
        <taxon>Teleostei</taxon>
        <taxon>Neoteleostei</taxon>
        <taxon>Acanthomorphata</taxon>
        <taxon>Carangaria</taxon>
        <taxon>Pleuronectiformes</taxon>
        <taxon>Pleuronectoidei</taxon>
        <taxon>Soleidae</taxon>
        <taxon>Solea</taxon>
    </lineage>
</organism>
<dbReference type="PANTHER" id="PTHR45781:SF4">
    <property type="entry name" value="THYMOCYTE SELECTION-ASSOCIATED HIGH MOBILITY GROUP BOX PROTEIN TOX"/>
    <property type="match status" value="1"/>
</dbReference>
<feature type="compositionally biased region" description="Pro residues" evidence="5">
    <location>
        <begin position="488"/>
        <end position="497"/>
    </location>
</feature>
<name>A0AAV6T2N1_SOLSE</name>
<feature type="compositionally biased region" description="Low complexity" evidence="5">
    <location>
        <begin position="474"/>
        <end position="487"/>
    </location>
</feature>
<keyword evidence="2 4" id="KW-0238">DNA-binding</keyword>
<reference evidence="7 8" key="1">
    <citation type="journal article" date="2021" name="Sci. Rep.">
        <title>Chromosome anchoring in Senegalese sole (Solea senegalensis) reveals sex-associated markers and genome rearrangements in flatfish.</title>
        <authorList>
            <person name="Guerrero-Cozar I."/>
            <person name="Gomez-Garrido J."/>
            <person name="Berbel C."/>
            <person name="Martinez-Blanch J.F."/>
            <person name="Alioto T."/>
            <person name="Claros M.G."/>
            <person name="Gagnaire P.A."/>
            <person name="Manchado M."/>
        </authorList>
    </citation>
    <scope>NUCLEOTIDE SEQUENCE [LARGE SCALE GENOMIC DNA]</scope>
    <source>
        <strain evidence="7">Sse05_10M</strain>
    </source>
</reference>
<dbReference type="GO" id="GO:0006357">
    <property type="term" value="P:regulation of transcription by RNA polymerase II"/>
    <property type="evidence" value="ECO:0007669"/>
    <property type="project" value="TreeGrafter"/>
</dbReference>
<dbReference type="Proteomes" id="UP000693946">
    <property type="component" value="Linkage Group LG1"/>
</dbReference>
<feature type="region of interest" description="Disordered" evidence="5">
    <location>
        <begin position="638"/>
        <end position="671"/>
    </location>
</feature>
<dbReference type="FunFam" id="1.10.30.10:FF:000005">
    <property type="entry name" value="TOX high mobility group box family member 3"/>
    <property type="match status" value="1"/>
</dbReference>
<feature type="compositionally biased region" description="Basic and acidic residues" evidence="5">
    <location>
        <begin position="338"/>
        <end position="357"/>
    </location>
</feature>
<keyword evidence="3 4" id="KW-0539">Nucleus</keyword>
<dbReference type="PROSITE" id="PS50118">
    <property type="entry name" value="HMG_BOX_2"/>
    <property type="match status" value="1"/>
</dbReference>
<feature type="compositionally biased region" description="Low complexity" evidence="5">
    <location>
        <begin position="285"/>
        <end position="296"/>
    </location>
</feature>
<evidence type="ECO:0000313" key="8">
    <source>
        <dbReference type="Proteomes" id="UP000693946"/>
    </source>
</evidence>
<evidence type="ECO:0000256" key="4">
    <source>
        <dbReference type="PROSITE-ProRule" id="PRU00267"/>
    </source>
</evidence>
<feature type="compositionally biased region" description="Basic and acidic residues" evidence="5">
    <location>
        <begin position="56"/>
        <end position="78"/>
    </location>
</feature>
<dbReference type="GO" id="GO:0031490">
    <property type="term" value="F:chromatin DNA binding"/>
    <property type="evidence" value="ECO:0007669"/>
    <property type="project" value="TreeGrafter"/>
</dbReference>
<proteinExistence type="predicted"/>
<comment type="subcellular location">
    <subcellularLocation>
        <location evidence="1">Nucleus</location>
    </subcellularLocation>
</comment>
<accession>A0AAV6T2N1</accession>
<evidence type="ECO:0000259" key="6">
    <source>
        <dbReference type="PROSITE" id="PS50118"/>
    </source>
</evidence>
<evidence type="ECO:0000313" key="7">
    <source>
        <dbReference type="EMBL" id="KAG7523588.1"/>
    </source>
</evidence>
<feature type="DNA-binding region" description="HMG box" evidence="4">
    <location>
        <begin position="373"/>
        <end position="441"/>
    </location>
</feature>
<gene>
    <name evidence="7" type="ORF">JOB18_000600</name>
</gene>
<feature type="region of interest" description="Disordered" evidence="5">
    <location>
        <begin position="450"/>
        <end position="596"/>
    </location>
</feature>
<feature type="region of interest" description="Disordered" evidence="5">
    <location>
        <begin position="21"/>
        <end position="91"/>
    </location>
</feature>
<feature type="compositionally biased region" description="Low complexity" evidence="5">
    <location>
        <begin position="319"/>
        <end position="330"/>
    </location>
</feature>
<feature type="compositionally biased region" description="Polar residues" evidence="5">
    <location>
        <begin position="43"/>
        <end position="55"/>
    </location>
</feature>
<feature type="compositionally biased region" description="Polar residues" evidence="5">
    <location>
        <begin position="297"/>
        <end position="313"/>
    </location>
</feature>
<keyword evidence="8" id="KW-1185">Reference proteome</keyword>
<evidence type="ECO:0000256" key="1">
    <source>
        <dbReference type="ARBA" id="ARBA00004123"/>
    </source>
</evidence>
<feature type="region of interest" description="Disordered" evidence="5">
    <location>
        <begin position="187"/>
        <end position="256"/>
    </location>
</feature>
<feature type="compositionally biased region" description="Polar residues" evidence="5">
    <location>
        <begin position="529"/>
        <end position="544"/>
    </location>
</feature>
<sequence length="671" mass="72711">MTEPSFVRVMLAQHRVHRAVARQQQQISIGEATHRQKSHTGTDRQTGPNTSTVHSTRTDSSEGKTGKTEDGQERHAFQRGEPLAVSNHSRLGQLSYPDPAFGTNKVDGDTMFLGMPESGLDFASTNQFRVPQPPHPLSKVSPQNQPSQHWRRDTHMHDTHRLPWSYSVGGLGDDDFNIPPITPPTLPDHMLPPHLPHDSPSGPYHPLDPPPSSAPHHLYQLQGMDLPGMPGGQDGGTMLNQDGGTYSPDGGPMTSTLSVMQQMVNSDSRFTSSQQPIEAALGPRSQSGMSQQSQLSTINQSQLGLSGNSITHNSPSPPESKSATPSPSSSAHEDDNDDGLRHGSVAEKRPATVDISKKPKTPKKKKRKDPNEPVKPVSAYALFFRDTQANIKAQNPNATFGEVSKIVASMWDGLGDEQKQMYKKKTETAKKEYLKQLAAYRASLVSQSYNDPSEMKLPHSSSTSMYTPKPSVYPGHPGQHPSSSPLAHPHPLPPPQHPGMYMSYPHPSHPSHASSPGLGPHPSPPHTQMHPQLQALSSRGTVPQSGVPHQGALSLGSVVSTSTPPLQVTSPLHNQAHLGGLHSPHHQHQQLSGHSLGMTHSPGISQGYLPSLQSEYQRIGGGMMNNGVVMSSSVDYHQLGRHTPNHPPSLDWSTDYHGNGAAQRDKPLYLS</sequence>
<dbReference type="SMART" id="SM00398">
    <property type="entry name" value="HMG"/>
    <property type="match status" value="1"/>
</dbReference>
<dbReference type="Pfam" id="PF00505">
    <property type="entry name" value="HMG_box"/>
    <property type="match status" value="1"/>
</dbReference>
<dbReference type="GO" id="GO:0002521">
    <property type="term" value="P:leukocyte differentiation"/>
    <property type="evidence" value="ECO:0007669"/>
    <property type="project" value="TreeGrafter"/>
</dbReference>